<dbReference type="CDD" id="cd04077">
    <property type="entry name" value="Peptidases_S8_PCSK9_ProteinaseK_like"/>
    <property type="match status" value="1"/>
</dbReference>
<keyword evidence="5 11" id="KW-0645">Protease</keyword>
<proteinExistence type="inferred from homology"/>
<dbReference type="InterPro" id="IPR050131">
    <property type="entry name" value="Peptidase_S8_subtilisin-like"/>
</dbReference>
<feature type="domain" description="Peptidase S8/S53" evidence="13">
    <location>
        <begin position="309"/>
        <end position="542"/>
    </location>
</feature>
<evidence type="ECO:0000256" key="12">
    <source>
        <dbReference type="SAM" id="Phobius"/>
    </source>
</evidence>
<evidence type="ECO:0000256" key="8">
    <source>
        <dbReference type="ARBA" id="ARBA00022825"/>
    </source>
</evidence>
<evidence type="ECO:0000256" key="4">
    <source>
        <dbReference type="ARBA" id="ARBA00022448"/>
    </source>
</evidence>
<keyword evidence="8 11" id="KW-0720">Serine protease</keyword>
<dbReference type="InterPro" id="IPR023827">
    <property type="entry name" value="Peptidase_S8_Asp-AS"/>
</dbReference>
<dbReference type="InterPro" id="IPR037045">
    <property type="entry name" value="S8pro/Inhibitor_I9_sf"/>
</dbReference>
<dbReference type="PROSITE" id="PS00138">
    <property type="entry name" value="SUBTILASE_SER"/>
    <property type="match status" value="1"/>
</dbReference>
<evidence type="ECO:0000256" key="2">
    <source>
        <dbReference type="ARBA" id="ARBA00006175"/>
    </source>
</evidence>
<dbReference type="Pfam" id="PF00082">
    <property type="entry name" value="Peptidase_S8"/>
    <property type="match status" value="1"/>
</dbReference>
<keyword evidence="14" id="KW-1185">Reference proteome</keyword>
<dbReference type="InterPro" id="IPR022398">
    <property type="entry name" value="Peptidase_S8_His-AS"/>
</dbReference>
<dbReference type="InterPro" id="IPR000209">
    <property type="entry name" value="Peptidase_S8/S53_dom"/>
</dbReference>
<dbReference type="PANTHER" id="PTHR43806">
    <property type="entry name" value="PEPTIDASE S8"/>
    <property type="match status" value="1"/>
</dbReference>
<dbReference type="GeneID" id="100377577"/>
<evidence type="ECO:0000256" key="7">
    <source>
        <dbReference type="ARBA" id="ARBA00022801"/>
    </source>
</evidence>
<dbReference type="InterPro" id="IPR000425">
    <property type="entry name" value="MIP"/>
</dbReference>
<dbReference type="Gene3D" id="1.20.1080.10">
    <property type="entry name" value="Glycerol uptake facilitator protein"/>
    <property type="match status" value="1"/>
</dbReference>
<feature type="transmembrane region" description="Helical" evidence="12">
    <location>
        <begin position="142"/>
        <end position="161"/>
    </location>
</feature>
<dbReference type="PRINTS" id="PR00783">
    <property type="entry name" value="MINTRINSICP"/>
</dbReference>
<organism evidence="14 15">
    <name type="scientific">Saccoglossus kowalevskii</name>
    <name type="common">Acorn worm</name>
    <dbReference type="NCBI Taxonomy" id="10224"/>
    <lineage>
        <taxon>Eukaryota</taxon>
        <taxon>Metazoa</taxon>
        <taxon>Hemichordata</taxon>
        <taxon>Enteropneusta</taxon>
        <taxon>Harrimaniidae</taxon>
        <taxon>Saccoglossus</taxon>
    </lineage>
</organism>
<feature type="transmembrane region" description="Helical" evidence="12">
    <location>
        <begin position="173"/>
        <end position="193"/>
    </location>
</feature>
<dbReference type="SUPFAM" id="SSF52743">
    <property type="entry name" value="Subtilisin-like"/>
    <property type="match status" value="1"/>
</dbReference>
<dbReference type="SUPFAM" id="SSF81338">
    <property type="entry name" value="Aquaporin-like"/>
    <property type="match status" value="1"/>
</dbReference>
<keyword evidence="7 11" id="KW-0378">Hydrolase</keyword>
<dbReference type="Gene3D" id="3.30.70.80">
    <property type="entry name" value="Peptidase S8 propeptide/proteinase inhibitor I9"/>
    <property type="match status" value="1"/>
</dbReference>
<keyword evidence="10 12" id="KW-0472">Membrane</keyword>
<name>A0ABM0GSL1_SACKO</name>
<evidence type="ECO:0000256" key="6">
    <source>
        <dbReference type="ARBA" id="ARBA00022692"/>
    </source>
</evidence>
<dbReference type="InterPro" id="IPR034193">
    <property type="entry name" value="PCSK9_ProteinaseK-like"/>
</dbReference>
<evidence type="ECO:0000313" key="14">
    <source>
        <dbReference type="Proteomes" id="UP000694865"/>
    </source>
</evidence>
<gene>
    <name evidence="15" type="primary">LOC100377577</name>
</gene>
<dbReference type="Pfam" id="PF00230">
    <property type="entry name" value="MIP"/>
    <property type="match status" value="1"/>
</dbReference>
<evidence type="ECO:0000256" key="11">
    <source>
        <dbReference type="PROSITE-ProRule" id="PRU01240"/>
    </source>
</evidence>
<comment type="subcellular location">
    <subcellularLocation>
        <location evidence="1">Membrane</location>
        <topology evidence="1">Multi-pass membrane protein</topology>
    </subcellularLocation>
</comment>
<dbReference type="InterPro" id="IPR022357">
    <property type="entry name" value="MIP_CS"/>
</dbReference>
<protein>
    <submittedName>
        <fullName evidence="15">Subtilisin-like serine protease pepC-like</fullName>
    </submittedName>
</protein>
<evidence type="ECO:0000256" key="3">
    <source>
        <dbReference type="ARBA" id="ARBA00011073"/>
    </source>
</evidence>
<dbReference type="PROSITE" id="PS51892">
    <property type="entry name" value="SUBTILASE"/>
    <property type="match status" value="1"/>
</dbReference>
<dbReference type="PROSITE" id="PS00137">
    <property type="entry name" value="SUBTILASE_HIS"/>
    <property type="match status" value="1"/>
</dbReference>
<keyword evidence="6 12" id="KW-0812">Transmembrane</keyword>
<dbReference type="RefSeq" id="XP_002736466.1">
    <property type="nucleotide sequence ID" value="XM_002736420.1"/>
</dbReference>
<feature type="transmembrane region" description="Helical" evidence="12">
    <location>
        <begin position="27"/>
        <end position="50"/>
    </location>
</feature>
<accession>A0ABM0GSL1</accession>
<dbReference type="InterPro" id="IPR023271">
    <property type="entry name" value="Aquaporin-like"/>
</dbReference>
<feature type="transmembrane region" description="Helical" evidence="12">
    <location>
        <begin position="101"/>
        <end position="122"/>
    </location>
</feature>
<feature type="active site" description="Charge relay system" evidence="11">
    <location>
        <position position="318"/>
    </location>
</feature>
<dbReference type="SUPFAM" id="SSF54897">
    <property type="entry name" value="Protease propeptides/inhibitors"/>
    <property type="match status" value="1"/>
</dbReference>
<dbReference type="Proteomes" id="UP000694865">
    <property type="component" value="Unplaced"/>
</dbReference>
<feature type="active site" description="Charge relay system" evidence="11">
    <location>
        <position position="351"/>
    </location>
</feature>
<evidence type="ECO:0000313" key="15">
    <source>
        <dbReference type="RefSeq" id="XP_002736466.1"/>
    </source>
</evidence>
<dbReference type="PANTHER" id="PTHR43806:SF58">
    <property type="entry name" value="ALKALINE PROTEASE 1-RELATED"/>
    <property type="match status" value="1"/>
</dbReference>
<feature type="active site" description="Charge relay system" evidence="11">
    <location>
        <position position="506"/>
    </location>
</feature>
<evidence type="ECO:0000256" key="5">
    <source>
        <dbReference type="ARBA" id="ARBA00022670"/>
    </source>
</evidence>
<dbReference type="Gene3D" id="3.40.50.200">
    <property type="entry name" value="Peptidase S8/S53 domain"/>
    <property type="match status" value="1"/>
</dbReference>
<keyword evidence="4" id="KW-0813">Transport</keyword>
<reference evidence="15" key="1">
    <citation type="submission" date="2025-08" db="UniProtKB">
        <authorList>
            <consortium name="RefSeq"/>
        </authorList>
    </citation>
    <scope>IDENTIFICATION</scope>
    <source>
        <tissue evidence="15">Testes</tissue>
    </source>
</reference>
<feature type="transmembrane region" description="Helical" evidence="12">
    <location>
        <begin position="62"/>
        <end position="80"/>
    </location>
</feature>
<dbReference type="PROSITE" id="PS00221">
    <property type="entry name" value="MIP"/>
    <property type="match status" value="1"/>
</dbReference>
<dbReference type="PROSITE" id="PS00136">
    <property type="entry name" value="SUBTILASE_ASP"/>
    <property type="match status" value="1"/>
</dbReference>
<evidence type="ECO:0000256" key="9">
    <source>
        <dbReference type="ARBA" id="ARBA00022989"/>
    </source>
</evidence>
<comment type="similarity">
    <text evidence="3 11">Belongs to the peptidase S8 family.</text>
</comment>
<evidence type="ECO:0000259" key="13">
    <source>
        <dbReference type="Pfam" id="PF00082"/>
    </source>
</evidence>
<dbReference type="InterPro" id="IPR023828">
    <property type="entry name" value="Peptidase_S8_Ser-AS"/>
</dbReference>
<evidence type="ECO:0000256" key="10">
    <source>
        <dbReference type="ARBA" id="ARBA00023136"/>
    </source>
</evidence>
<comment type="similarity">
    <text evidence="2">Belongs to the MIP/aquaporin (TC 1.A.8) family.</text>
</comment>
<sequence>MAERRSKHSSTHSRRKQRKSCKIPVNFWRAVIAECLCTFFFMIIVCAAHLEWNGRRPSVVEIALTLGLAVMVLVQCFEHISGANMNPAITIAMLLGRKIGIIRAFLYMAAQCLGAITGTAVMTGFAPEEIRGSLGMSVLSDLISTLGGFGVEFLITFILAFTVMASNDPNRKILGTSSLPVGAAFALNTLWAYNFTGASMNPARTLGPFLVLSTWTNHWDGVDRDGFIDGLLEVHSFSVEIVRRFTIINAFSAELMPKALHFVQRMDGVKYIEQNGLVFADQSIASWGLDRVDQRYLPLDDVFVPEGDGAGVNVYVLDTGIRFDHVDFGGRAAPFYDAIGNPPEDGDCNGHGTHCAGTVGGEAHGIAKKVNLWSVRVLRCTGSGPRDAIIEGLEYVRENGTLPGGISMSIGGSASEAYNDVVNSVVLAGFFVSVSAGNDGREHGDACLKSPASAELAIACGATDSNDVRAEYSNWGVCMNIFAPGDQITSCTDDSPISTGVKSGTSMACPHVAGVCAVIVGNDPTLTPSEVWKKIQEDATQGIVGDAKEEDGTPNLLVYNSLNYSPQ</sequence>
<evidence type="ECO:0000256" key="1">
    <source>
        <dbReference type="ARBA" id="ARBA00004141"/>
    </source>
</evidence>
<dbReference type="InterPro" id="IPR036852">
    <property type="entry name" value="Peptidase_S8/S53_dom_sf"/>
</dbReference>
<keyword evidence="9 12" id="KW-1133">Transmembrane helix</keyword>